<organism evidence="2 3">
    <name type="scientific">Rhodopirellula islandica</name>
    <dbReference type="NCBI Taxonomy" id="595434"/>
    <lineage>
        <taxon>Bacteria</taxon>
        <taxon>Pseudomonadati</taxon>
        <taxon>Planctomycetota</taxon>
        <taxon>Planctomycetia</taxon>
        <taxon>Pirellulales</taxon>
        <taxon>Pirellulaceae</taxon>
        <taxon>Rhodopirellula</taxon>
    </lineage>
</organism>
<dbReference type="EMBL" id="LECT01000024">
    <property type="protein sequence ID" value="KLU04981.1"/>
    <property type="molecule type" value="Genomic_DNA"/>
</dbReference>
<accession>A0A0J1BEP3</accession>
<evidence type="ECO:0000313" key="2">
    <source>
        <dbReference type="EMBL" id="KLU04981.1"/>
    </source>
</evidence>
<evidence type="ECO:0000313" key="3">
    <source>
        <dbReference type="Proteomes" id="UP000036367"/>
    </source>
</evidence>
<dbReference type="PATRIC" id="fig|595434.4.peg.2834"/>
<keyword evidence="3" id="KW-1185">Reference proteome</keyword>
<reference evidence="2" key="1">
    <citation type="submission" date="2015-05" db="EMBL/GenBank/DDBJ databases">
        <title>Permanent draft genome of Rhodopirellula islandicus K833.</title>
        <authorList>
            <person name="Kizina J."/>
            <person name="Richter M."/>
            <person name="Glockner F.O."/>
            <person name="Harder J."/>
        </authorList>
    </citation>
    <scope>NUCLEOTIDE SEQUENCE [LARGE SCALE GENOMIC DNA]</scope>
    <source>
        <strain evidence="2">K833</strain>
    </source>
</reference>
<dbReference type="AlphaFoldDB" id="A0A0J1BEP3"/>
<sequence length="91" mass="10358">MFLAVRREPLRQPSQPRFELNLEKRKLSRTNQRPSVKHDPRAFLVSAPSGPSDPARRGPEQAERCSGNPKRIVVCCWNGVALFLGPAYFNR</sequence>
<gene>
    <name evidence="2" type="ORF">RISK_002974</name>
</gene>
<dbReference type="Proteomes" id="UP000036367">
    <property type="component" value="Unassembled WGS sequence"/>
</dbReference>
<proteinExistence type="predicted"/>
<evidence type="ECO:0000256" key="1">
    <source>
        <dbReference type="SAM" id="MobiDB-lite"/>
    </source>
</evidence>
<feature type="region of interest" description="Disordered" evidence="1">
    <location>
        <begin position="15"/>
        <end position="66"/>
    </location>
</feature>
<dbReference type="STRING" id="595434.RISK_002974"/>
<name>A0A0J1BEP3_RHOIS</name>
<feature type="compositionally biased region" description="Basic and acidic residues" evidence="1">
    <location>
        <begin position="54"/>
        <end position="63"/>
    </location>
</feature>
<comment type="caution">
    <text evidence="2">The sequence shown here is derived from an EMBL/GenBank/DDBJ whole genome shotgun (WGS) entry which is preliminary data.</text>
</comment>
<protein>
    <submittedName>
        <fullName evidence="2">Uncharacterized protein</fullName>
    </submittedName>
</protein>